<accession>A0A1G9RHX4</accession>
<dbReference type="OrthoDB" id="3254910at2"/>
<proteinExistence type="predicted"/>
<sequence>MPPGDGEPRWLDEAETAAWLPLVRLVTLLPPRLGGQLREDAGIGHVHHQILAMLSQGRDEDLRMSEPAGRTPAGRAALDQVVPGHVAEVRRLVFDQLMSHEVDQLTGIATELLDAASR</sequence>
<gene>
    <name evidence="2" type="ORF">SAMN05660642_01933</name>
</gene>
<evidence type="ECO:0008006" key="4">
    <source>
        <dbReference type="Google" id="ProtNLM"/>
    </source>
</evidence>
<dbReference type="AlphaFoldDB" id="A0A1G9RHX4"/>
<reference evidence="3" key="1">
    <citation type="submission" date="2016-10" db="EMBL/GenBank/DDBJ databases">
        <authorList>
            <person name="Varghese N."/>
            <person name="Submissions S."/>
        </authorList>
    </citation>
    <scope>NUCLEOTIDE SEQUENCE [LARGE SCALE GENOMIC DNA]</scope>
    <source>
        <strain evidence="3">DSM 45419</strain>
    </source>
</reference>
<evidence type="ECO:0000256" key="1">
    <source>
        <dbReference type="SAM" id="MobiDB-lite"/>
    </source>
</evidence>
<evidence type="ECO:0000313" key="2">
    <source>
        <dbReference type="EMBL" id="SDM22828.1"/>
    </source>
</evidence>
<name>A0A1G9RHX4_9ACTN</name>
<dbReference type="RefSeq" id="WP_091216965.1">
    <property type="nucleotide sequence ID" value="NZ_FNHE01000004.1"/>
</dbReference>
<keyword evidence="3" id="KW-1185">Reference proteome</keyword>
<evidence type="ECO:0000313" key="3">
    <source>
        <dbReference type="Proteomes" id="UP000198680"/>
    </source>
</evidence>
<dbReference type="EMBL" id="FNHE01000004">
    <property type="protein sequence ID" value="SDM22828.1"/>
    <property type="molecule type" value="Genomic_DNA"/>
</dbReference>
<dbReference type="Gene3D" id="1.10.10.10">
    <property type="entry name" value="Winged helix-like DNA-binding domain superfamily/Winged helix DNA-binding domain"/>
    <property type="match status" value="2"/>
</dbReference>
<dbReference type="STRING" id="1137991.SAMN05660642_01933"/>
<protein>
    <recommendedName>
        <fullName evidence="4">DNA-binding transcriptional regulator, MarR family</fullName>
    </recommendedName>
</protein>
<feature type="region of interest" description="Disordered" evidence="1">
    <location>
        <begin position="58"/>
        <end position="79"/>
    </location>
</feature>
<dbReference type="Proteomes" id="UP000198680">
    <property type="component" value="Unassembled WGS sequence"/>
</dbReference>
<dbReference type="InterPro" id="IPR036388">
    <property type="entry name" value="WH-like_DNA-bd_sf"/>
</dbReference>
<organism evidence="2 3">
    <name type="scientific">Geodermatophilus siccatus</name>
    <dbReference type="NCBI Taxonomy" id="1137991"/>
    <lineage>
        <taxon>Bacteria</taxon>
        <taxon>Bacillati</taxon>
        <taxon>Actinomycetota</taxon>
        <taxon>Actinomycetes</taxon>
        <taxon>Geodermatophilales</taxon>
        <taxon>Geodermatophilaceae</taxon>
        <taxon>Geodermatophilus</taxon>
    </lineage>
</organism>